<feature type="transmembrane region" description="Helical" evidence="6">
    <location>
        <begin position="377"/>
        <end position="395"/>
    </location>
</feature>
<dbReference type="PANTHER" id="PTHR23501">
    <property type="entry name" value="MAJOR FACILITATOR SUPERFAMILY"/>
    <property type="match status" value="1"/>
</dbReference>
<feature type="transmembrane region" description="Helical" evidence="6">
    <location>
        <begin position="110"/>
        <end position="128"/>
    </location>
</feature>
<evidence type="ECO:0000256" key="3">
    <source>
        <dbReference type="ARBA" id="ARBA00022989"/>
    </source>
</evidence>
<comment type="subcellular location">
    <subcellularLocation>
        <location evidence="1">Membrane</location>
        <topology evidence="1">Multi-pass membrane protein</topology>
    </subcellularLocation>
</comment>
<feature type="transmembrane region" description="Helical" evidence="6">
    <location>
        <begin position="438"/>
        <end position="460"/>
    </location>
</feature>
<dbReference type="Proteomes" id="UP001408356">
    <property type="component" value="Unassembled WGS sequence"/>
</dbReference>
<dbReference type="PROSITE" id="PS50850">
    <property type="entry name" value="MFS"/>
    <property type="match status" value="1"/>
</dbReference>
<evidence type="ECO:0000259" key="7">
    <source>
        <dbReference type="PROSITE" id="PS50850"/>
    </source>
</evidence>
<reference evidence="8 9" key="1">
    <citation type="journal article" date="2024" name="J. Plant Pathol.">
        <title>Sequence and assembly of the genome of Seiridium unicorne, isolate CBS 538.82, causal agent of cypress canker disease.</title>
        <authorList>
            <person name="Scali E."/>
            <person name="Rocca G.D."/>
            <person name="Danti R."/>
            <person name="Garbelotto M."/>
            <person name="Barberini S."/>
            <person name="Baroncelli R."/>
            <person name="Emiliani G."/>
        </authorList>
    </citation>
    <scope>NUCLEOTIDE SEQUENCE [LARGE SCALE GENOMIC DNA]</scope>
    <source>
        <strain evidence="8 9">BM-138-508</strain>
    </source>
</reference>
<keyword evidence="4 6" id="KW-0472">Membrane</keyword>
<dbReference type="InterPro" id="IPR036259">
    <property type="entry name" value="MFS_trans_sf"/>
</dbReference>
<feature type="transmembrane region" description="Helical" evidence="6">
    <location>
        <begin position="140"/>
        <end position="159"/>
    </location>
</feature>
<evidence type="ECO:0000256" key="2">
    <source>
        <dbReference type="ARBA" id="ARBA00022692"/>
    </source>
</evidence>
<evidence type="ECO:0000313" key="9">
    <source>
        <dbReference type="Proteomes" id="UP001408356"/>
    </source>
</evidence>
<dbReference type="PANTHER" id="PTHR23501:SF33">
    <property type="entry name" value="MAJOR FACILITATOR SUPERFAMILY (MFS) PROFILE DOMAIN-CONTAINING PROTEIN"/>
    <property type="match status" value="1"/>
</dbReference>
<feature type="transmembrane region" description="Helical" evidence="6">
    <location>
        <begin position="407"/>
        <end position="426"/>
    </location>
</feature>
<gene>
    <name evidence="8" type="ORF">SUNI508_12152</name>
</gene>
<name>A0ABR2UFC9_9PEZI</name>
<dbReference type="PRINTS" id="PR00173">
    <property type="entry name" value="EDTRNSPORT"/>
</dbReference>
<feature type="transmembrane region" description="Helical" evidence="6">
    <location>
        <begin position="301"/>
        <end position="320"/>
    </location>
</feature>
<feature type="transmembrane region" description="Helical" evidence="6">
    <location>
        <begin position="341"/>
        <end position="365"/>
    </location>
</feature>
<keyword evidence="2 6" id="KW-0812">Transmembrane</keyword>
<feature type="transmembrane region" description="Helical" evidence="6">
    <location>
        <begin position="269"/>
        <end position="289"/>
    </location>
</feature>
<sequence length="574" mass="60972">MLEHDEAGGDDEVASSSQSNTATRSETSSLLGQSTSDRSEPHNYGSVVRDPESTSAIAPTEDDDRKYSTTFIARTVVALLIGAFTANADGSLVMATHPVIGSEFNDLENSSWLFIGFMLAGSATQSVYGKLSDIFGRKALLLMCYGLFAIGCALVGAGQTLWQVIIGRVISGSGGAGMTVLTALIITDLAPLREVAAWQSYLNIVATTGRSLGGPVGGWLTDTIGWRWSFLGQAPIFFIAVVLCWIVLPPLKTDFASRTDIKLKSQLGRIDFAGASLLGLGIFSLMLPLEIGGSKLPWNHPAIICLFIAGSVLIGAFLTVEEYWAREPIFPVKLLRNRDVVLSYFIFGCQMAAQLTMMFSVPLYFQVTQRSSSTVAGAHLFPAVAGNTVGALAAGHIIKKTGHYRGLIIFATAAGILCYSLLILRWHGDTNWAESMYIIPGGLGTGMAQSALFVALQASIDPKDKASATSALFLVGPTGATVGMAVGSALIVGGLRNGLLARLPQLGLSADHIQEVIEAAATDVGYLDQAPREIAEAAVESYIVGIEYSHYVSLLCSTLGFIAAIFLRERALRK</sequence>
<feature type="transmembrane region" description="Helical" evidence="6">
    <location>
        <begin position="472"/>
        <end position="495"/>
    </location>
</feature>
<protein>
    <submittedName>
        <fullName evidence="8">Major facilitator superfamily transporter</fullName>
    </submittedName>
</protein>
<organism evidence="8 9">
    <name type="scientific">Seiridium unicorne</name>
    <dbReference type="NCBI Taxonomy" id="138068"/>
    <lineage>
        <taxon>Eukaryota</taxon>
        <taxon>Fungi</taxon>
        <taxon>Dikarya</taxon>
        <taxon>Ascomycota</taxon>
        <taxon>Pezizomycotina</taxon>
        <taxon>Sordariomycetes</taxon>
        <taxon>Xylariomycetidae</taxon>
        <taxon>Amphisphaeriales</taxon>
        <taxon>Sporocadaceae</taxon>
        <taxon>Seiridium</taxon>
    </lineage>
</organism>
<accession>A0ABR2UFC9</accession>
<feature type="transmembrane region" description="Helical" evidence="6">
    <location>
        <begin position="226"/>
        <end position="248"/>
    </location>
</feature>
<dbReference type="SUPFAM" id="SSF103473">
    <property type="entry name" value="MFS general substrate transporter"/>
    <property type="match status" value="1"/>
</dbReference>
<dbReference type="InterPro" id="IPR011701">
    <property type="entry name" value="MFS"/>
</dbReference>
<feature type="transmembrane region" description="Helical" evidence="6">
    <location>
        <begin position="548"/>
        <end position="567"/>
    </location>
</feature>
<evidence type="ECO:0000256" key="6">
    <source>
        <dbReference type="SAM" id="Phobius"/>
    </source>
</evidence>
<dbReference type="Pfam" id="PF07690">
    <property type="entry name" value="MFS_1"/>
    <property type="match status" value="1"/>
</dbReference>
<comment type="caution">
    <text evidence="8">The sequence shown here is derived from an EMBL/GenBank/DDBJ whole genome shotgun (WGS) entry which is preliminary data.</text>
</comment>
<proteinExistence type="predicted"/>
<keyword evidence="3 6" id="KW-1133">Transmembrane helix</keyword>
<evidence type="ECO:0000256" key="1">
    <source>
        <dbReference type="ARBA" id="ARBA00004141"/>
    </source>
</evidence>
<evidence type="ECO:0000313" key="8">
    <source>
        <dbReference type="EMBL" id="KAK9413066.1"/>
    </source>
</evidence>
<dbReference type="InterPro" id="IPR020846">
    <property type="entry name" value="MFS_dom"/>
</dbReference>
<evidence type="ECO:0000256" key="4">
    <source>
        <dbReference type="ARBA" id="ARBA00023136"/>
    </source>
</evidence>
<dbReference type="EMBL" id="JARVKF010000444">
    <property type="protein sequence ID" value="KAK9413066.1"/>
    <property type="molecule type" value="Genomic_DNA"/>
</dbReference>
<feature type="compositionally biased region" description="Polar residues" evidence="5">
    <location>
        <begin position="14"/>
        <end position="36"/>
    </location>
</feature>
<evidence type="ECO:0000256" key="5">
    <source>
        <dbReference type="SAM" id="MobiDB-lite"/>
    </source>
</evidence>
<feature type="transmembrane region" description="Helical" evidence="6">
    <location>
        <begin position="71"/>
        <end position="90"/>
    </location>
</feature>
<feature type="transmembrane region" description="Helical" evidence="6">
    <location>
        <begin position="165"/>
        <end position="189"/>
    </location>
</feature>
<feature type="domain" description="Major facilitator superfamily (MFS) profile" evidence="7">
    <location>
        <begin position="75"/>
        <end position="572"/>
    </location>
</feature>
<dbReference type="Gene3D" id="1.20.1250.20">
    <property type="entry name" value="MFS general substrate transporter like domains"/>
    <property type="match status" value="1"/>
</dbReference>
<keyword evidence="9" id="KW-1185">Reference proteome</keyword>
<feature type="region of interest" description="Disordered" evidence="5">
    <location>
        <begin position="1"/>
        <end position="60"/>
    </location>
</feature>